<dbReference type="EMBL" id="JAOQJX010000003">
    <property type="protein sequence ID" value="MCU6746594.1"/>
    <property type="molecule type" value="Genomic_DNA"/>
</dbReference>
<dbReference type="PROSITE" id="PS50943">
    <property type="entry name" value="HTH_CROC1"/>
    <property type="match status" value="1"/>
</dbReference>
<accession>A0ABT2T8J5</accession>
<protein>
    <submittedName>
        <fullName evidence="2">Helix-turn-helix transcriptional regulator</fullName>
    </submittedName>
</protein>
<comment type="caution">
    <text evidence="2">The sequence shown here is derived from an EMBL/GenBank/DDBJ whole genome shotgun (WGS) entry which is preliminary data.</text>
</comment>
<dbReference type="InterPro" id="IPR010982">
    <property type="entry name" value="Lambda_DNA-bd_dom_sf"/>
</dbReference>
<evidence type="ECO:0000313" key="2">
    <source>
        <dbReference type="EMBL" id="MCU6746594.1"/>
    </source>
</evidence>
<dbReference type="Gene3D" id="1.10.260.40">
    <property type="entry name" value="lambda repressor-like DNA-binding domains"/>
    <property type="match status" value="1"/>
</dbReference>
<sequence>MSISEVLERKNMTQYRLAVQSGVPHTTLSDIMSGKTRIEKCSGETLYKLSSALGVTIEDLISESIEKAAKERSWEHGLPEYLQNDLDAYKDGLKKKSSILDCLWGELYGSINCAEINEESITHEHAQYLRDKYL</sequence>
<evidence type="ECO:0000259" key="1">
    <source>
        <dbReference type="PROSITE" id="PS50943"/>
    </source>
</evidence>
<dbReference type="Pfam" id="PF13443">
    <property type="entry name" value="HTH_26"/>
    <property type="match status" value="1"/>
</dbReference>
<dbReference type="Proteomes" id="UP001652394">
    <property type="component" value="Unassembled WGS sequence"/>
</dbReference>
<organism evidence="2 3">
    <name type="scientific">Faecalicatena acetigenes</name>
    <dbReference type="NCBI Taxonomy" id="2981790"/>
    <lineage>
        <taxon>Bacteria</taxon>
        <taxon>Bacillati</taxon>
        <taxon>Bacillota</taxon>
        <taxon>Clostridia</taxon>
        <taxon>Lachnospirales</taxon>
        <taxon>Lachnospiraceae</taxon>
        <taxon>Faecalicatena</taxon>
    </lineage>
</organism>
<dbReference type="InterPro" id="IPR001387">
    <property type="entry name" value="Cro/C1-type_HTH"/>
</dbReference>
<dbReference type="SMART" id="SM00530">
    <property type="entry name" value="HTH_XRE"/>
    <property type="match status" value="1"/>
</dbReference>
<proteinExistence type="predicted"/>
<feature type="domain" description="HTH cro/C1-type" evidence="1">
    <location>
        <begin position="3"/>
        <end position="60"/>
    </location>
</feature>
<evidence type="ECO:0000313" key="3">
    <source>
        <dbReference type="Proteomes" id="UP001652394"/>
    </source>
</evidence>
<keyword evidence="3" id="KW-1185">Reference proteome</keyword>
<reference evidence="2 3" key="1">
    <citation type="journal article" date="2021" name="ISME Commun">
        <title>Automated analysis of genomic sequences facilitates high-throughput and comprehensive description of bacteria.</title>
        <authorList>
            <person name="Hitch T.C.A."/>
        </authorList>
    </citation>
    <scope>NUCLEOTIDE SEQUENCE [LARGE SCALE GENOMIC DNA]</scope>
    <source>
        <strain evidence="2 3">H2_18</strain>
    </source>
</reference>
<gene>
    <name evidence="2" type="ORF">OCV51_02795</name>
</gene>
<dbReference type="SUPFAM" id="SSF47413">
    <property type="entry name" value="lambda repressor-like DNA-binding domains"/>
    <property type="match status" value="1"/>
</dbReference>
<dbReference type="CDD" id="cd00093">
    <property type="entry name" value="HTH_XRE"/>
    <property type="match status" value="1"/>
</dbReference>
<name>A0ABT2T8J5_9FIRM</name>
<dbReference type="RefSeq" id="WP_059069669.1">
    <property type="nucleotide sequence ID" value="NZ_JAOQJX010000003.1"/>
</dbReference>